<dbReference type="AlphaFoldDB" id="A0A2H1WMN8"/>
<organism evidence="1">
    <name type="scientific">Spodoptera frugiperda</name>
    <name type="common">Fall armyworm</name>
    <dbReference type="NCBI Taxonomy" id="7108"/>
    <lineage>
        <taxon>Eukaryota</taxon>
        <taxon>Metazoa</taxon>
        <taxon>Ecdysozoa</taxon>
        <taxon>Arthropoda</taxon>
        <taxon>Hexapoda</taxon>
        <taxon>Insecta</taxon>
        <taxon>Pterygota</taxon>
        <taxon>Neoptera</taxon>
        <taxon>Endopterygota</taxon>
        <taxon>Lepidoptera</taxon>
        <taxon>Glossata</taxon>
        <taxon>Ditrysia</taxon>
        <taxon>Noctuoidea</taxon>
        <taxon>Noctuidae</taxon>
        <taxon>Amphipyrinae</taxon>
        <taxon>Spodoptera</taxon>
    </lineage>
</organism>
<evidence type="ECO:0000313" key="1">
    <source>
        <dbReference type="EMBL" id="SOQ54330.1"/>
    </source>
</evidence>
<dbReference type="EMBL" id="ODYU01009709">
    <property type="protein sequence ID" value="SOQ54330.1"/>
    <property type="molecule type" value="Genomic_DNA"/>
</dbReference>
<proteinExistence type="predicted"/>
<protein>
    <submittedName>
        <fullName evidence="1">SFRICE_035705</fullName>
    </submittedName>
</protein>
<name>A0A2H1WMN8_SPOFR</name>
<gene>
    <name evidence="1" type="ORF">SFRICE_035705</name>
</gene>
<reference evidence="1" key="1">
    <citation type="submission" date="2016-07" db="EMBL/GenBank/DDBJ databases">
        <authorList>
            <person name="Bretaudeau A."/>
        </authorList>
    </citation>
    <scope>NUCLEOTIDE SEQUENCE</scope>
    <source>
        <strain evidence="1">Rice</strain>
        <tissue evidence="1">Whole body</tissue>
    </source>
</reference>
<sequence length="78" mass="8887">MNGFKTKKYTKKSKITGVLTAIKVLKLRRDIDHSKEKNQAIPTSNDGVSYSFFSIPSYILEQVPNFTDRETDGQFKSV</sequence>
<accession>A0A2H1WMN8</accession>